<evidence type="ECO:0000256" key="2">
    <source>
        <dbReference type="RuleBase" id="RU363072"/>
    </source>
</evidence>
<evidence type="ECO:0000313" key="5">
    <source>
        <dbReference type="Proteomes" id="UP001221208"/>
    </source>
</evidence>
<reference evidence="4 5" key="1">
    <citation type="submission" date="2022-10" db="EMBL/GenBank/DDBJ databases">
        <title>Janthinobacterium sp. hw3 Genome sequencing.</title>
        <authorList>
            <person name="Park S."/>
        </authorList>
    </citation>
    <scope>NUCLEOTIDE SEQUENCE [LARGE SCALE GENOMIC DNA]</scope>
    <source>
        <strain evidence="5">hw3</strain>
    </source>
</reference>
<dbReference type="EMBL" id="JAQQXR010000001">
    <property type="protein sequence ID" value="MDC8756639.1"/>
    <property type="molecule type" value="Genomic_DNA"/>
</dbReference>
<dbReference type="InterPro" id="IPR007049">
    <property type="entry name" value="Carb-sel_porin_OprB"/>
</dbReference>
<protein>
    <submittedName>
        <fullName evidence="4">Carbohydrate porin</fullName>
    </submittedName>
</protein>
<name>A0ABT5JV91_9BURK</name>
<dbReference type="RefSeq" id="WP_273669274.1">
    <property type="nucleotide sequence ID" value="NZ_JAQQXR010000001.1"/>
</dbReference>
<comment type="caution">
    <text evidence="4">The sequence shown here is derived from an EMBL/GenBank/DDBJ whole genome shotgun (WGS) entry which is preliminary data.</text>
</comment>
<gene>
    <name evidence="4" type="ORF">OIK44_03425</name>
</gene>
<dbReference type="InterPro" id="IPR038673">
    <property type="entry name" value="OprB_sf"/>
</dbReference>
<evidence type="ECO:0000256" key="3">
    <source>
        <dbReference type="SAM" id="Coils"/>
    </source>
</evidence>
<comment type="similarity">
    <text evidence="1 2">Belongs to the OprB family.</text>
</comment>
<keyword evidence="3" id="KW-0175">Coiled coil</keyword>
<evidence type="ECO:0000256" key="1">
    <source>
        <dbReference type="ARBA" id="ARBA00008769"/>
    </source>
</evidence>
<sequence length="497" mass="53198">MRISFALKPLAAAALLCAASGAGAASHGARELQQLVAKLGERMERLEQRNAELERELRASRAAAPAAPAPAAIEQRVTALESQQARTAAGLDSDRLSENEPELTSRLKAVEMQAEGARGAARKIEALEGLSAGFSLTTMAQKPFGAAAANSQLNYRGDAFITMPLGKLGAIEQRVFAQFRVGQGAGLNDMASFAKPNASAFRVLGGLRPDDSVAVLAQAWYQASIPLPLGGHAPRSKETLELGFGKMDPFAFFDQNAAAGDETRQFTNTVFVHNPLLDAGGDIGVDANGFAPGFRLSYQNASAKPESWRVSLGVFGAGATGSNYQRSLSSPLMLLQAETQRRLFGGLPGNYRVYAWRNSQASHFDESVTEPERHVGWGASLDQRVGDGVTLFGRYGRQLRGHVRFDQALTLGAEFGGSYWGRAGDSVGMAAGWLNTSRDYRGASAAAGAERVAELYYRYRINKQFELSPNLQYIGRPAGDNSVGAMKILGLRAQLSY</sequence>
<dbReference type="Proteomes" id="UP001221208">
    <property type="component" value="Unassembled WGS sequence"/>
</dbReference>
<accession>A0ABT5JV91</accession>
<proteinExistence type="inferred from homology"/>
<feature type="signal peptide" evidence="2">
    <location>
        <begin position="1"/>
        <end position="24"/>
    </location>
</feature>
<evidence type="ECO:0000313" key="4">
    <source>
        <dbReference type="EMBL" id="MDC8756639.1"/>
    </source>
</evidence>
<dbReference type="Pfam" id="PF04966">
    <property type="entry name" value="OprB"/>
    <property type="match status" value="1"/>
</dbReference>
<keyword evidence="5" id="KW-1185">Reference proteome</keyword>
<feature type="chain" id="PRO_5044989430" evidence="2">
    <location>
        <begin position="25"/>
        <end position="497"/>
    </location>
</feature>
<feature type="coiled-coil region" evidence="3">
    <location>
        <begin position="29"/>
        <end position="63"/>
    </location>
</feature>
<dbReference type="Gene3D" id="2.40.160.180">
    <property type="entry name" value="Carbohydrate-selective porin OprB"/>
    <property type="match status" value="1"/>
</dbReference>
<keyword evidence="2" id="KW-0732">Signal</keyword>
<organism evidence="4 5">
    <name type="scientific">Janthinobacterium fluminis</name>
    <dbReference type="NCBI Taxonomy" id="2987524"/>
    <lineage>
        <taxon>Bacteria</taxon>
        <taxon>Pseudomonadati</taxon>
        <taxon>Pseudomonadota</taxon>
        <taxon>Betaproteobacteria</taxon>
        <taxon>Burkholderiales</taxon>
        <taxon>Oxalobacteraceae</taxon>
        <taxon>Janthinobacterium</taxon>
    </lineage>
</organism>